<dbReference type="GO" id="GO:0016491">
    <property type="term" value="F:oxidoreductase activity"/>
    <property type="evidence" value="ECO:0007669"/>
    <property type="project" value="UniProtKB-KW"/>
</dbReference>
<keyword evidence="13" id="KW-1185">Reference proteome</keyword>
<dbReference type="SUPFAM" id="SSF51905">
    <property type="entry name" value="FAD/NAD(P)-binding domain"/>
    <property type="match status" value="1"/>
</dbReference>
<gene>
    <name evidence="12" type="ORF">DK847_19625</name>
</gene>
<comment type="cofactor">
    <cofactor evidence="1">
        <name>FMN</name>
        <dbReference type="ChEBI" id="CHEBI:58210"/>
    </cofactor>
</comment>
<dbReference type="Pfam" id="PF07992">
    <property type="entry name" value="Pyr_redox_2"/>
    <property type="match status" value="1"/>
</dbReference>
<evidence type="ECO:0000259" key="10">
    <source>
        <dbReference type="Pfam" id="PF00724"/>
    </source>
</evidence>
<evidence type="ECO:0000256" key="6">
    <source>
        <dbReference type="ARBA" id="ARBA00022723"/>
    </source>
</evidence>
<dbReference type="Gene3D" id="3.50.50.60">
    <property type="entry name" value="FAD/NAD(P)-binding domain"/>
    <property type="match status" value="1"/>
</dbReference>
<dbReference type="GO" id="GO:0051536">
    <property type="term" value="F:iron-sulfur cluster binding"/>
    <property type="evidence" value="ECO:0007669"/>
    <property type="project" value="UniProtKB-KW"/>
</dbReference>
<keyword evidence="8" id="KW-0408">Iron</keyword>
<dbReference type="PANTHER" id="PTHR42917">
    <property type="entry name" value="2,4-DIENOYL-COA REDUCTASE"/>
    <property type="match status" value="1"/>
</dbReference>
<dbReference type="Gene3D" id="3.40.50.720">
    <property type="entry name" value="NAD(P)-binding Rossmann-like Domain"/>
    <property type="match status" value="1"/>
</dbReference>
<dbReference type="Gene3D" id="3.20.20.70">
    <property type="entry name" value="Aldolase class I"/>
    <property type="match status" value="1"/>
</dbReference>
<dbReference type="Pfam" id="PF00724">
    <property type="entry name" value="Oxidored_FMN"/>
    <property type="match status" value="1"/>
</dbReference>
<dbReference type="InterPro" id="IPR013785">
    <property type="entry name" value="Aldolase_TIM"/>
</dbReference>
<keyword evidence="5" id="KW-0288">FMN</keyword>
<organism evidence="12 13">
    <name type="scientific">Aestuariivirga litoralis</name>
    <dbReference type="NCBI Taxonomy" id="2650924"/>
    <lineage>
        <taxon>Bacteria</taxon>
        <taxon>Pseudomonadati</taxon>
        <taxon>Pseudomonadota</taxon>
        <taxon>Alphaproteobacteria</taxon>
        <taxon>Hyphomicrobiales</taxon>
        <taxon>Aestuariivirgaceae</taxon>
        <taxon>Aestuariivirga</taxon>
    </lineage>
</organism>
<dbReference type="PRINTS" id="PR00368">
    <property type="entry name" value="FADPNR"/>
</dbReference>
<dbReference type="RefSeq" id="WP_111200242.1">
    <property type="nucleotide sequence ID" value="NZ_QKVK01000014.1"/>
</dbReference>
<evidence type="ECO:0000313" key="12">
    <source>
        <dbReference type="EMBL" id="PZF75210.1"/>
    </source>
</evidence>
<dbReference type="Proteomes" id="UP000248795">
    <property type="component" value="Unassembled WGS sequence"/>
</dbReference>
<dbReference type="AlphaFoldDB" id="A0A2W2ARV2"/>
<evidence type="ECO:0000256" key="9">
    <source>
        <dbReference type="ARBA" id="ARBA00023014"/>
    </source>
</evidence>
<dbReference type="GO" id="GO:0010181">
    <property type="term" value="F:FMN binding"/>
    <property type="evidence" value="ECO:0007669"/>
    <property type="project" value="InterPro"/>
</dbReference>
<dbReference type="InterPro" id="IPR001155">
    <property type="entry name" value="OxRdtase_FMN_N"/>
</dbReference>
<feature type="domain" description="NADH:flavin oxidoreductase/NADH oxidase N-terminal" evidence="10">
    <location>
        <begin position="10"/>
        <end position="339"/>
    </location>
</feature>
<comment type="cofactor">
    <cofactor evidence="2">
        <name>[4Fe-4S] cluster</name>
        <dbReference type="ChEBI" id="CHEBI:49883"/>
    </cofactor>
</comment>
<comment type="caution">
    <text evidence="12">The sequence shown here is derived from an EMBL/GenBank/DDBJ whole genome shotgun (WGS) entry which is preliminary data.</text>
</comment>
<comment type="similarity">
    <text evidence="3">In the N-terminal section; belongs to the NADH:flavin oxidoreductase/NADH oxidase family.</text>
</comment>
<sequence length="678" mass="74114">MLRDCRYDILFEPVKIGPVTAPNRFYQTPHAIGMGWQRPKAGAALRGIKAEGGWGVVCTEYCSIHPTSDDSPYGFLTLWDDDDVATLALTADAIHAHGSLAGVELWHGGSHASNRMTRVPGIAPSTIPAMYHLPTTARGMDLADIRAFRGWQRDAAKRAKRAGFDIVYVYAGHDYLPFQFLSPRHNRRTDEYGGSLVNRVRLLREMIEDTREAVGDTCAVAVRLAVDELHGPGGITSDGEGREIVAMLAELPDLWDVNVAGSLGNDSKSARFSQEGYQEPQVAFVKQLTTKPVVSVGRFTSPDVMVSQIRRGIQDFIGAARPSIADPFLPNKIRDGRLDEIRECIGCNICRAANNEGVHLRCTQNPTISEEWRRGWHPEKIATYTKREKVLVVGAGPSGLEAALSLGRRGLDVTLAERRAKLGGRILNESTLPGLATWIRVRDWRQQMIAKLPTIEVFPGSEMTADDIAGFGADHVVLATGAKWRRDGVGVNGMDVLDLPHALTPDDVFAGAQLAGHIVIYDDEHYFMAGALAEKLARAGHSVTLVTPNPTVSSWTAMTDEQGFLQARLHEIELPMQTGRLLQGQEKGRLRLACSASGKASELACDTLIVATGRVPDDRLFHELTSTARPFTVSRVGDCLQPSSIADAVYSAHRFAREFGEASVAVPRRERPPVKDIA</sequence>
<dbReference type="InterPro" id="IPR036188">
    <property type="entry name" value="FAD/NAD-bd_sf"/>
</dbReference>
<keyword evidence="9" id="KW-0411">Iron-sulfur</keyword>
<feature type="domain" description="FAD/NAD(P)-binding" evidence="11">
    <location>
        <begin position="389"/>
        <end position="623"/>
    </location>
</feature>
<dbReference type="PRINTS" id="PR00411">
    <property type="entry name" value="PNDRDTASEI"/>
</dbReference>
<evidence type="ECO:0000256" key="3">
    <source>
        <dbReference type="ARBA" id="ARBA00011048"/>
    </source>
</evidence>
<evidence type="ECO:0000256" key="2">
    <source>
        <dbReference type="ARBA" id="ARBA00001966"/>
    </source>
</evidence>
<dbReference type="CDD" id="cd02929">
    <property type="entry name" value="TMADH_HD_FMN"/>
    <property type="match status" value="1"/>
</dbReference>
<evidence type="ECO:0000256" key="1">
    <source>
        <dbReference type="ARBA" id="ARBA00001917"/>
    </source>
</evidence>
<dbReference type="GO" id="GO:0046872">
    <property type="term" value="F:metal ion binding"/>
    <property type="evidence" value="ECO:0007669"/>
    <property type="project" value="UniProtKB-KW"/>
</dbReference>
<evidence type="ECO:0000256" key="8">
    <source>
        <dbReference type="ARBA" id="ARBA00023004"/>
    </source>
</evidence>
<keyword evidence="7" id="KW-0560">Oxidoreductase</keyword>
<evidence type="ECO:0000313" key="13">
    <source>
        <dbReference type="Proteomes" id="UP000248795"/>
    </source>
</evidence>
<keyword evidence="4" id="KW-0285">Flavoprotein</keyword>
<reference evidence="13" key="1">
    <citation type="submission" date="2018-06" db="EMBL/GenBank/DDBJ databases">
        <title>Aestuariibacter litoralis strain KCTC 52945T.</title>
        <authorList>
            <person name="Li X."/>
            <person name="Salam N."/>
            <person name="Li J.-L."/>
            <person name="Chen Y.-M."/>
            <person name="Yang Z.-W."/>
            <person name="Zhang L.-Y."/>
            <person name="Han M.-X."/>
            <person name="Xiao M."/>
            <person name="Li W.-J."/>
        </authorList>
    </citation>
    <scope>NUCLEOTIDE SEQUENCE [LARGE SCALE GENOMIC DNA]</scope>
    <source>
        <strain evidence="13">KCTC 52945</strain>
    </source>
</reference>
<evidence type="ECO:0000259" key="11">
    <source>
        <dbReference type="Pfam" id="PF07992"/>
    </source>
</evidence>
<dbReference type="EMBL" id="QKVK01000014">
    <property type="protein sequence ID" value="PZF75210.1"/>
    <property type="molecule type" value="Genomic_DNA"/>
</dbReference>
<dbReference type="InterPro" id="IPR051793">
    <property type="entry name" value="NADH:flavin_oxidoreductase"/>
</dbReference>
<dbReference type="SUPFAM" id="SSF51971">
    <property type="entry name" value="Nucleotide-binding domain"/>
    <property type="match status" value="1"/>
</dbReference>
<evidence type="ECO:0000256" key="4">
    <source>
        <dbReference type="ARBA" id="ARBA00022630"/>
    </source>
</evidence>
<protein>
    <submittedName>
        <fullName evidence="12">NADH:flavin oxidoreductase</fullName>
    </submittedName>
</protein>
<dbReference type="PANTHER" id="PTHR42917:SF2">
    <property type="entry name" value="2,4-DIENOYL-COA REDUCTASE [(2E)-ENOYL-COA-PRODUCING]"/>
    <property type="match status" value="1"/>
</dbReference>
<dbReference type="InterPro" id="IPR037348">
    <property type="entry name" value="TMADH/DMDH_FMN-bd"/>
</dbReference>
<accession>A0A2W2ARV2</accession>
<evidence type="ECO:0000256" key="5">
    <source>
        <dbReference type="ARBA" id="ARBA00022643"/>
    </source>
</evidence>
<dbReference type="SUPFAM" id="SSF51395">
    <property type="entry name" value="FMN-linked oxidoreductases"/>
    <property type="match status" value="1"/>
</dbReference>
<dbReference type="InterPro" id="IPR023753">
    <property type="entry name" value="FAD/NAD-binding_dom"/>
</dbReference>
<evidence type="ECO:0000256" key="7">
    <source>
        <dbReference type="ARBA" id="ARBA00023002"/>
    </source>
</evidence>
<name>A0A2W2ARV2_9HYPH</name>
<keyword evidence="6" id="KW-0479">Metal-binding</keyword>
<proteinExistence type="inferred from homology"/>